<comment type="caution">
    <text evidence="1">The sequence shown here is derived from an EMBL/GenBank/DDBJ whole genome shotgun (WGS) entry which is preliminary data.</text>
</comment>
<dbReference type="EMBL" id="JBHGVX010000007">
    <property type="protein sequence ID" value="KAL1794236.1"/>
    <property type="molecule type" value="Genomic_DNA"/>
</dbReference>
<dbReference type="RefSeq" id="XP_069304820.1">
    <property type="nucleotide sequence ID" value="XM_069453827.1"/>
</dbReference>
<dbReference type="GeneID" id="96087979"/>
<sequence length="382" mass="42695">MTEFSIHVEFNSRYNVFDASGKLPFGVVYGLCRLQKSDTDSRPVLVETAGSVFDVPYALTHGLLTLYEEHPGEATKWIKVDTSSMGEVDASKSCCISVPSPIHRTKNWRDDLTVYLCAIDLQGVLALVLKPGKRYRIRLASRDLGVKKWAYSDRGKFSDSDGGDEKAKLVSSYSHGHATFKVVDDLTFPPRLETRMRLVKSTSLEVTVVNTGSETVTVQPRGHQNFLVPWGPSAPEPDTLDDRPRIIDQSKQQYPPISSLFVVNAATGEIVRGHHDTSICHLKDPKADLRPKIDELSILEPQIPVINVVDLSSKIEGLEDGRYKIRMHPKGCRWWRDVLKKEGGEGEKVPARLWKGWTVPIMLDSDDELDITIKDGKVDEGS</sequence>
<evidence type="ECO:0000313" key="2">
    <source>
        <dbReference type="Proteomes" id="UP001578633"/>
    </source>
</evidence>
<evidence type="ECO:0000313" key="1">
    <source>
        <dbReference type="EMBL" id="KAL1794236.1"/>
    </source>
</evidence>
<reference evidence="1 2" key="1">
    <citation type="submission" date="2024-09" db="EMBL/GenBank/DDBJ databases">
        <title>T2T genomes of carrot and Alternaria dauci and their utility for understanding host-pathogen interaction during carrot leaf blight disease.</title>
        <authorList>
            <person name="Liu W."/>
            <person name="Xu S."/>
            <person name="Ou C."/>
            <person name="Liu X."/>
            <person name="Zhuang F."/>
            <person name="Deng X.W."/>
        </authorList>
    </citation>
    <scope>NUCLEOTIDE SEQUENCE [LARGE SCALE GENOMIC DNA]</scope>
    <source>
        <strain evidence="1 2">A2016</strain>
    </source>
</reference>
<organism evidence="1 2">
    <name type="scientific">Alternaria dauci</name>
    <dbReference type="NCBI Taxonomy" id="48095"/>
    <lineage>
        <taxon>Eukaryota</taxon>
        <taxon>Fungi</taxon>
        <taxon>Dikarya</taxon>
        <taxon>Ascomycota</taxon>
        <taxon>Pezizomycotina</taxon>
        <taxon>Dothideomycetes</taxon>
        <taxon>Pleosporomycetidae</taxon>
        <taxon>Pleosporales</taxon>
        <taxon>Pleosporineae</taxon>
        <taxon>Pleosporaceae</taxon>
        <taxon>Alternaria</taxon>
        <taxon>Alternaria sect. Porri</taxon>
    </lineage>
</organism>
<keyword evidence="2" id="KW-1185">Reference proteome</keyword>
<dbReference type="Proteomes" id="UP001578633">
    <property type="component" value="Chromosome 7"/>
</dbReference>
<protein>
    <submittedName>
        <fullName evidence="1">Uncharacterized protein</fullName>
    </submittedName>
</protein>
<proteinExistence type="predicted"/>
<gene>
    <name evidence="1" type="ORF">ACET3X_007657</name>
</gene>
<accession>A0ABR3UCK4</accession>
<name>A0ABR3UCK4_9PLEO</name>